<dbReference type="GO" id="GO:0050043">
    <property type="term" value="F:lactate racemase activity"/>
    <property type="evidence" value="ECO:0007669"/>
    <property type="project" value="InterPro"/>
</dbReference>
<dbReference type="InterPro" id="IPR048068">
    <property type="entry name" value="LarA-like"/>
</dbReference>
<organism evidence="2 3">
    <name type="scientific">Gehongia tenuis</name>
    <dbReference type="NCBI Taxonomy" id="2763655"/>
    <lineage>
        <taxon>Bacteria</taxon>
        <taxon>Bacillati</taxon>
        <taxon>Bacillota</taxon>
        <taxon>Clostridia</taxon>
        <taxon>Christensenellales</taxon>
        <taxon>Christensenellaceae</taxon>
        <taxon>Gehongia</taxon>
    </lineage>
</organism>
<gene>
    <name evidence="2" type="ORF">H8696_06855</name>
</gene>
<name>A0A926D579_9FIRM</name>
<dbReference type="AlphaFoldDB" id="A0A926D579"/>
<feature type="domain" description="LarA-like N-terminal" evidence="1">
    <location>
        <begin position="19"/>
        <end position="177"/>
    </location>
</feature>
<keyword evidence="3" id="KW-1185">Reference proteome</keyword>
<dbReference type="PANTHER" id="PTHR33171">
    <property type="entry name" value="LAR_N DOMAIN-CONTAINING PROTEIN"/>
    <property type="match status" value="1"/>
</dbReference>
<accession>A0A926D579</accession>
<dbReference type="Pfam" id="PF09861">
    <property type="entry name" value="Lar_N"/>
    <property type="match status" value="1"/>
</dbReference>
<dbReference type="InterPro" id="IPR018657">
    <property type="entry name" value="LarA-like_N"/>
</dbReference>
<dbReference type="InterPro" id="IPR043166">
    <property type="entry name" value="LarA-like_C"/>
</dbReference>
<comment type="caution">
    <text evidence="2">The sequence shown here is derived from an EMBL/GenBank/DDBJ whole genome shotgun (WGS) entry which is preliminary data.</text>
</comment>
<dbReference type="PANTHER" id="PTHR33171:SF17">
    <property type="entry name" value="LARA-LIKE N-TERMINAL DOMAIN-CONTAINING PROTEIN"/>
    <property type="match status" value="1"/>
</dbReference>
<proteinExistence type="predicted"/>
<dbReference type="Gene3D" id="3.90.226.30">
    <property type="match status" value="1"/>
</dbReference>
<dbReference type="Gene3D" id="3.40.50.11440">
    <property type="match status" value="1"/>
</dbReference>
<evidence type="ECO:0000313" key="3">
    <source>
        <dbReference type="Proteomes" id="UP000623172"/>
    </source>
</evidence>
<dbReference type="Proteomes" id="UP000623172">
    <property type="component" value="Unassembled WGS sequence"/>
</dbReference>
<protein>
    <submittedName>
        <fullName evidence="2">DUF2088 domain-containing protein</fullName>
    </submittedName>
</protein>
<dbReference type="EMBL" id="JACRSR010000002">
    <property type="protein sequence ID" value="MBC8531567.1"/>
    <property type="molecule type" value="Genomic_DNA"/>
</dbReference>
<evidence type="ECO:0000259" key="1">
    <source>
        <dbReference type="Pfam" id="PF09861"/>
    </source>
</evidence>
<sequence>MEREAGAIQLQELERVFEKKLYPKLKGMRRILLIPPDITRLHSGAGRIAAMIYSRLKDEMTVDFIIALGTHLEMTRAELRQLFGMDIPLERIHFHRWRVDVAKIGEVPAAYVAELSGGRMNETIPVEVNRAVINGDYDFILSLGQVVPHEVVGMANYSKNIFVGLGGRAMIDATHYLGAVCGIENILGRIDTPVRKVLDYAGEHFLKDMPLYYAMTVVGEAEGKPAVKGFYLDNRRSAFEAAARLSQRINFEFVDRPMKKVVAYMDPGEFRTTWVGNKAIYRTRMMMADGGELIVLAPGIEAFGEDREVDDLLTRYGYRDTEGALALVAAGPLAQNRGVAAHMMHSSPDGRFRVTYGLDRMSRDKAVKGRIRFEDYGMLAKKYDPGRLKPGINWVDGEEVYFIPNPALGLWALRDRLEN</sequence>
<reference evidence="2" key="1">
    <citation type="submission" date="2020-08" db="EMBL/GenBank/DDBJ databases">
        <title>Genome public.</title>
        <authorList>
            <person name="Liu C."/>
            <person name="Sun Q."/>
        </authorList>
    </citation>
    <scope>NUCLEOTIDE SEQUENCE</scope>
    <source>
        <strain evidence="2">NSJ-53</strain>
    </source>
</reference>
<evidence type="ECO:0000313" key="2">
    <source>
        <dbReference type="EMBL" id="MBC8531567.1"/>
    </source>
</evidence>